<protein>
    <recommendedName>
        <fullName evidence="4">Cationic amino acid transporter</fullName>
    </recommendedName>
</protein>
<dbReference type="GO" id="GO:0005886">
    <property type="term" value="C:plasma membrane"/>
    <property type="evidence" value="ECO:0007669"/>
    <property type="project" value="TreeGrafter"/>
</dbReference>
<organism evidence="2 3">
    <name type="scientific">Paralvinella palmiformis</name>
    <dbReference type="NCBI Taxonomy" id="53620"/>
    <lineage>
        <taxon>Eukaryota</taxon>
        <taxon>Metazoa</taxon>
        <taxon>Spiralia</taxon>
        <taxon>Lophotrochozoa</taxon>
        <taxon>Annelida</taxon>
        <taxon>Polychaeta</taxon>
        <taxon>Sedentaria</taxon>
        <taxon>Canalipalpata</taxon>
        <taxon>Terebellida</taxon>
        <taxon>Terebelliformia</taxon>
        <taxon>Alvinellidae</taxon>
        <taxon>Paralvinella</taxon>
    </lineage>
</organism>
<keyword evidence="3" id="KW-1185">Reference proteome</keyword>
<evidence type="ECO:0000256" key="1">
    <source>
        <dbReference type="SAM" id="Phobius"/>
    </source>
</evidence>
<evidence type="ECO:0008006" key="4">
    <source>
        <dbReference type="Google" id="ProtNLM"/>
    </source>
</evidence>
<sequence length="100" mass="10657">MENGIKDKTFQGPDMDKFKKRLLRTKTIISQSSVDEETAGSEKEGLKRVLTTFDLTSLGVGSCCGTGMYVVAGLVAKNVAGPSVIFSFMIAALTSIFSGK</sequence>
<name>A0AAD9JZE0_9ANNE</name>
<evidence type="ECO:0000313" key="2">
    <source>
        <dbReference type="EMBL" id="KAK2161278.1"/>
    </source>
</evidence>
<dbReference type="Proteomes" id="UP001208570">
    <property type="component" value="Unassembled WGS sequence"/>
</dbReference>
<dbReference type="PANTHER" id="PTHR43243:SF17">
    <property type="entry name" value="CATIONIC AMINO ACID TRANSPORTER-RELATED"/>
    <property type="match status" value="1"/>
</dbReference>
<keyword evidence="1" id="KW-0812">Transmembrane</keyword>
<feature type="transmembrane region" description="Helical" evidence="1">
    <location>
        <begin position="53"/>
        <end position="74"/>
    </location>
</feature>
<dbReference type="EMBL" id="JAODUP010000119">
    <property type="protein sequence ID" value="KAK2161278.1"/>
    <property type="molecule type" value="Genomic_DNA"/>
</dbReference>
<dbReference type="Gene3D" id="1.20.1740.10">
    <property type="entry name" value="Amino acid/polyamine transporter I"/>
    <property type="match status" value="1"/>
</dbReference>
<feature type="transmembrane region" description="Helical" evidence="1">
    <location>
        <begin position="80"/>
        <end position="99"/>
    </location>
</feature>
<dbReference type="AlphaFoldDB" id="A0AAD9JZE0"/>
<dbReference type="PANTHER" id="PTHR43243">
    <property type="entry name" value="INNER MEMBRANE TRANSPORTER YGJI-RELATED"/>
    <property type="match status" value="1"/>
</dbReference>
<dbReference type="GO" id="GO:0015171">
    <property type="term" value="F:amino acid transmembrane transporter activity"/>
    <property type="evidence" value="ECO:0007669"/>
    <property type="project" value="TreeGrafter"/>
</dbReference>
<reference evidence="2" key="1">
    <citation type="journal article" date="2023" name="Mol. Biol. Evol.">
        <title>Third-Generation Sequencing Reveals the Adaptive Role of the Epigenome in Three Deep-Sea Polychaetes.</title>
        <authorList>
            <person name="Perez M."/>
            <person name="Aroh O."/>
            <person name="Sun Y."/>
            <person name="Lan Y."/>
            <person name="Juniper S.K."/>
            <person name="Young C.R."/>
            <person name="Angers B."/>
            <person name="Qian P.Y."/>
        </authorList>
    </citation>
    <scope>NUCLEOTIDE SEQUENCE</scope>
    <source>
        <strain evidence="2">P08H-3</strain>
    </source>
</reference>
<proteinExistence type="predicted"/>
<keyword evidence="1" id="KW-1133">Transmembrane helix</keyword>
<accession>A0AAD9JZE0</accession>
<keyword evidence="1" id="KW-0472">Membrane</keyword>
<evidence type="ECO:0000313" key="3">
    <source>
        <dbReference type="Proteomes" id="UP001208570"/>
    </source>
</evidence>
<comment type="caution">
    <text evidence="2">The sequence shown here is derived from an EMBL/GenBank/DDBJ whole genome shotgun (WGS) entry which is preliminary data.</text>
</comment>
<gene>
    <name evidence="2" type="ORF">LSH36_119g06032</name>
</gene>